<dbReference type="AlphaFoldDB" id="A0AAI8Z5L4"/>
<evidence type="ECO:0000313" key="2">
    <source>
        <dbReference type="EMBL" id="CAK4032893.1"/>
    </source>
</evidence>
<evidence type="ECO:0000256" key="1">
    <source>
        <dbReference type="SAM" id="MobiDB-lite"/>
    </source>
</evidence>
<name>A0AAI8Z5L4_9PEZI</name>
<keyword evidence="3" id="KW-1185">Reference proteome</keyword>
<proteinExistence type="predicted"/>
<accession>A0AAI8Z5L4</accession>
<protein>
    <submittedName>
        <fullName evidence="2">Uncharacterized protein</fullName>
    </submittedName>
</protein>
<sequence length="352" mass="39907">MSALVPRSPAETDYESQEDEDYEYVHQQPDGPSRRPPKRRRPARDHNPPNRTQKSGGAGALGAEHEEDEEDGLYSPIGFEDAFEALATSLRSIHLSEKREQETDGEIEQVKDATSARERVLMVVELLENILFHLPAATIRTVQSVRKRFKECYEGSKKLQMKTFQQVSGDLIAVPAPAAPAVQNDPPILGYDYNPLVLPYGADHMVLDGPYEGEGTFAGSFMKLHITFDEEVFEAHEHTGSWQRLHLADPNVPLIVKVAQYHQDVTPRSLNSWFYEGKVALKSCTIGDAMAMARGLWRFLRSRRSLKRSTDWVSIGAEDLDILRIRDSTRELMLAEARWTAEQYTNLRRTLN</sequence>
<dbReference type="Proteomes" id="UP001296104">
    <property type="component" value="Unassembled WGS sequence"/>
</dbReference>
<reference evidence="2" key="1">
    <citation type="submission" date="2023-11" db="EMBL/GenBank/DDBJ databases">
        <authorList>
            <person name="Alioto T."/>
            <person name="Alioto T."/>
            <person name="Gomez Garrido J."/>
        </authorList>
    </citation>
    <scope>NUCLEOTIDE SEQUENCE</scope>
</reference>
<feature type="compositionally biased region" description="Acidic residues" evidence="1">
    <location>
        <begin position="12"/>
        <end position="22"/>
    </location>
</feature>
<organism evidence="2 3">
    <name type="scientific">Lecanosticta acicola</name>
    <dbReference type="NCBI Taxonomy" id="111012"/>
    <lineage>
        <taxon>Eukaryota</taxon>
        <taxon>Fungi</taxon>
        <taxon>Dikarya</taxon>
        <taxon>Ascomycota</taxon>
        <taxon>Pezizomycotina</taxon>
        <taxon>Dothideomycetes</taxon>
        <taxon>Dothideomycetidae</taxon>
        <taxon>Mycosphaerellales</taxon>
        <taxon>Mycosphaerellaceae</taxon>
        <taxon>Lecanosticta</taxon>
    </lineage>
</organism>
<feature type="region of interest" description="Disordered" evidence="1">
    <location>
        <begin position="1"/>
        <end position="70"/>
    </location>
</feature>
<comment type="caution">
    <text evidence="2">The sequence shown here is derived from an EMBL/GenBank/DDBJ whole genome shotgun (WGS) entry which is preliminary data.</text>
</comment>
<gene>
    <name evidence="2" type="ORF">LECACI_7A008051</name>
</gene>
<evidence type="ECO:0000313" key="3">
    <source>
        <dbReference type="Proteomes" id="UP001296104"/>
    </source>
</evidence>
<dbReference type="EMBL" id="CAVMBE010000073">
    <property type="protein sequence ID" value="CAK4032893.1"/>
    <property type="molecule type" value="Genomic_DNA"/>
</dbReference>